<reference evidence="2" key="1">
    <citation type="journal article" date="2019" name="Int. J. Syst. Evol. Microbiol.">
        <title>The Global Catalogue of Microorganisms (GCM) 10K type strain sequencing project: providing services to taxonomists for standard genome sequencing and annotation.</title>
        <authorList>
            <consortium name="The Broad Institute Genomics Platform"/>
            <consortium name="The Broad Institute Genome Sequencing Center for Infectious Disease"/>
            <person name="Wu L."/>
            <person name="Ma J."/>
        </authorList>
    </citation>
    <scope>NUCLEOTIDE SEQUENCE [LARGE SCALE GENOMIC DNA]</scope>
    <source>
        <strain evidence="2">CGMCC 1.15795</strain>
    </source>
</reference>
<organism evidence="1 2">
    <name type="scientific">Hymenobacter bucti</name>
    <dbReference type="NCBI Taxonomy" id="1844114"/>
    <lineage>
        <taxon>Bacteria</taxon>
        <taxon>Pseudomonadati</taxon>
        <taxon>Bacteroidota</taxon>
        <taxon>Cytophagia</taxon>
        <taxon>Cytophagales</taxon>
        <taxon>Hymenobacteraceae</taxon>
        <taxon>Hymenobacter</taxon>
    </lineage>
</organism>
<dbReference type="EMBL" id="JBHUFD010000006">
    <property type="protein sequence ID" value="MFD1874339.1"/>
    <property type="molecule type" value="Genomic_DNA"/>
</dbReference>
<comment type="caution">
    <text evidence="1">The sequence shown here is derived from an EMBL/GenBank/DDBJ whole genome shotgun (WGS) entry which is preliminary data.</text>
</comment>
<dbReference type="Gene3D" id="3.30.40.220">
    <property type="match status" value="1"/>
</dbReference>
<name>A0ABW4QXT2_9BACT</name>
<evidence type="ECO:0000313" key="2">
    <source>
        <dbReference type="Proteomes" id="UP001597197"/>
    </source>
</evidence>
<keyword evidence="2" id="KW-1185">Reference proteome</keyword>
<dbReference type="RefSeq" id="WP_382316051.1">
    <property type="nucleotide sequence ID" value="NZ_JBHUFD010000006.1"/>
</dbReference>
<accession>A0ABW4QXT2</accession>
<proteinExistence type="predicted"/>
<evidence type="ECO:0000313" key="1">
    <source>
        <dbReference type="EMBL" id="MFD1874339.1"/>
    </source>
</evidence>
<sequence length="197" mass="22383">MPHPTDITHRYQALRKRSFERHLDLFLTTCFLRSPTQDLSQVEPSVYQAFLPTPQEWAFYVQSQQAKSYATSVNNINIGTLDKAIKAWLVDNTPQLKEYEAHHQCISPAAFNALPEPAACAYCKLTQAQFETLRQAEQIQTKRLRTRGTSFEIDCKIPELGYTEGNLAVCCYWCNNAKTDEFTAAEFQPVADALALV</sequence>
<dbReference type="Proteomes" id="UP001597197">
    <property type="component" value="Unassembled WGS sequence"/>
</dbReference>
<protein>
    <recommendedName>
        <fullName evidence="3">HNH endonuclease</fullName>
    </recommendedName>
</protein>
<gene>
    <name evidence="1" type="ORF">ACFSDX_17975</name>
</gene>
<evidence type="ECO:0008006" key="3">
    <source>
        <dbReference type="Google" id="ProtNLM"/>
    </source>
</evidence>